<feature type="compositionally biased region" description="Polar residues" evidence="1">
    <location>
        <begin position="87"/>
        <end position="100"/>
    </location>
</feature>
<proteinExistence type="predicted"/>
<feature type="region of interest" description="Disordered" evidence="1">
    <location>
        <begin position="79"/>
        <end position="108"/>
    </location>
</feature>
<protein>
    <submittedName>
        <fullName evidence="2">Uncharacterized protein</fullName>
    </submittedName>
</protein>
<feature type="region of interest" description="Disordered" evidence="1">
    <location>
        <begin position="1"/>
        <end position="42"/>
    </location>
</feature>
<feature type="region of interest" description="Disordered" evidence="1">
    <location>
        <begin position="213"/>
        <end position="257"/>
    </location>
</feature>
<keyword evidence="3" id="KW-1185">Reference proteome</keyword>
<dbReference type="RefSeq" id="WP_089320273.1">
    <property type="nucleotide sequence ID" value="NZ_FZOQ01000015.1"/>
</dbReference>
<feature type="compositionally biased region" description="Basic and acidic residues" evidence="1">
    <location>
        <begin position="23"/>
        <end position="32"/>
    </location>
</feature>
<feature type="compositionally biased region" description="Basic and acidic residues" evidence="1">
    <location>
        <begin position="215"/>
        <end position="257"/>
    </location>
</feature>
<gene>
    <name evidence="2" type="ORF">SAMN06296052_11567</name>
</gene>
<evidence type="ECO:0000313" key="2">
    <source>
        <dbReference type="EMBL" id="SNS86960.1"/>
    </source>
</evidence>
<feature type="compositionally biased region" description="Basic and acidic residues" evidence="1">
    <location>
        <begin position="1"/>
        <end position="14"/>
    </location>
</feature>
<accession>A0A239HZZ9</accession>
<dbReference type="AlphaFoldDB" id="A0A239HZZ9"/>
<dbReference type="Proteomes" id="UP000198432">
    <property type="component" value="Unassembled WGS sequence"/>
</dbReference>
<sequence length="257" mass="30677">MDRQDRNHYDRNDYEADYSGYRGYDRNDEHYHSARNLTNQFEQDYQRETGRWDNDRGSYGIRHTYHEGNMGNAYERLRGEREGGSGYSNYPRNDRGQNQPYADTYGRDRDRYRDARGDFWGGQDMDRRDWDQNVRSSRWQGYRTTGHPSTYDPYTRQNRDDYREQDAYAGDRGGYSNAYVGARFGGADAGYSNRNFEGYYSAGLDDSYGDQNYGGDHDYRNRRRGDLANDDLYERDRRSNTEDSWLDSDRRSEQFRQ</sequence>
<evidence type="ECO:0000313" key="3">
    <source>
        <dbReference type="Proteomes" id="UP000198432"/>
    </source>
</evidence>
<organism evidence="2 3">
    <name type="scientific">Pontibacter ummariensis</name>
    <dbReference type="NCBI Taxonomy" id="1610492"/>
    <lineage>
        <taxon>Bacteria</taxon>
        <taxon>Pseudomonadati</taxon>
        <taxon>Bacteroidota</taxon>
        <taxon>Cytophagia</taxon>
        <taxon>Cytophagales</taxon>
        <taxon>Hymenobacteraceae</taxon>
        <taxon>Pontibacter</taxon>
    </lineage>
</organism>
<evidence type="ECO:0000256" key="1">
    <source>
        <dbReference type="SAM" id="MobiDB-lite"/>
    </source>
</evidence>
<name>A0A239HZZ9_9BACT</name>
<dbReference type="EMBL" id="FZOQ01000015">
    <property type="protein sequence ID" value="SNS86960.1"/>
    <property type="molecule type" value="Genomic_DNA"/>
</dbReference>
<reference evidence="3" key="1">
    <citation type="submission" date="2017-06" db="EMBL/GenBank/DDBJ databases">
        <authorList>
            <person name="Varghese N."/>
            <person name="Submissions S."/>
        </authorList>
    </citation>
    <scope>NUCLEOTIDE SEQUENCE [LARGE SCALE GENOMIC DNA]</scope>
    <source>
        <strain evidence="3">NKM1</strain>
    </source>
</reference>
<dbReference type="OrthoDB" id="853604at2"/>